<sequence>MRYPRITGVAVCSALVATVAGGAIAATAASAETPHHSLFTAAKAAPDSRTLIEQARMLSGTSEVARPAGKLVTDALASNRSPELVTKDAAAAKEAITAAKNRLPQEASGAGRLAGHRTVGKDAVPSSRDVASDALTGLENAIDALVDAVTGEDSAGLLDAATTLVTDLVDSVVAIVLGTSLPTTMTPATPDAPAAPASPAAPDASATPSAPATPAAPSTSSTSSASSSSATSSTSAAPATPSAPATPATPATPAAPASPASPAAPAAGDTSAVAGAPAAPATPAIPASPADPGTTMSPIAVPAG</sequence>
<feature type="chain" id="PRO_5047368113" evidence="2">
    <location>
        <begin position="26"/>
        <end position="304"/>
    </location>
</feature>
<feature type="signal peptide" evidence="2">
    <location>
        <begin position="1"/>
        <end position="25"/>
    </location>
</feature>
<keyword evidence="2" id="KW-0732">Signal</keyword>
<evidence type="ECO:0000313" key="3">
    <source>
        <dbReference type="EMBL" id="MBM9505794.1"/>
    </source>
</evidence>
<reference evidence="3 4" key="1">
    <citation type="submission" date="2021-01" db="EMBL/GenBank/DDBJ databases">
        <title>Streptomyces acididurans sp. nov., isolated from a peat swamp forest soil.</title>
        <authorList>
            <person name="Chantavorakit T."/>
            <person name="Duangmal K."/>
        </authorList>
    </citation>
    <scope>NUCLEOTIDE SEQUENCE [LARGE SCALE GENOMIC DNA]</scope>
    <source>
        <strain evidence="3 4">KK5PA1</strain>
    </source>
</reference>
<feature type="region of interest" description="Disordered" evidence="1">
    <location>
        <begin position="187"/>
        <end position="304"/>
    </location>
</feature>
<dbReference type="PANTHER" id="PTHR10068">
    <property type="entry name" value="BONE MARROW PROTEOGLYCAN"/>
    <property type="match status" value="1"/>
</dbReference>
<accession>A0ABS2TR22</accession>
<proteinExistence type="predicted"/>
<dbReference type="Proteomes" id="UP000749040">
    <property type="component" value="Unassembled WGS sequence"/>
</dbReference>
<dbReference type="EMBL" id="JADKYB010000007">
    <property type="protein sequence ID" value="MBM9505794.1"/>
    <property type="molecule type" value="Genomic_DNA"/>
</dbReference>
<dbReference type="PANTHER" id="PTHR10068:SF14">
    <property type="entry name" value="CELL WALL ADHESIN EAP1"/>
    <property type="match status" value="1"/>
</dbReference>
<feature type="compositionally biased region" description="Low complexity" evidence="1">
    <location>
        <begin position="187"/>
        <end position="292"/>
    </location>
</feature>
<comment type="caution">
    <text evidence="3">The sequence shown here is derived from an EMBL/GenBank/DDBJ whole genome shotgun (WGS) entry which is preliminary data.</text>
</comment>
<protein>
    <submittedName>
        <fullName evidence="3">Uncharacterized protein</fullName>
    </submittedName>
</protein>
<keyword evidence="4" id="KW-1185">Reference proteome</keyword>
<organism evidence="3 4">
    <name type="scientific">Actinacidiphila acididurans</name>
    <dbReference type="NCBI Taxonomy" id="2784346"/>
    <lineage>
        <taxon>Bacteria</taxon>
        <taxon>Bacillati</taxon>
        <taxon>Actinomycetota</taxon>
        <taxon>Actinomycetes</taxon>
        <taxon>Kitasatosporales</taxon>
        <taxon>Streptomycetaceae</taxon>
        <taxon>Actinacidiphila</taxon>
    </lineage>
</organism>
<evidence type="ECO:0000256" key="1">
    <source>
        <dbReference type="SAM" id="MobiDB-lite"/>
    </source>
</evidence>
<gene>
    <name evidence="3" type="ORF">ITX44_14770</name>
</gene>
<evidence type="ECO:0000256" key="2">
    <source>
        <dbReference type="SAM" id="SignalP"/>
    </source>
</evidence>
<name>A0ABS2TR22_9ACTN</name>
<dbReference type="RefSeq" id="WP_205357666.1">
    <property type="nucleotide sequence ID" value="NZ_JADKYB010000007.1"/>
</dbReference>
<evidence type="ECO:0000313" key="4">
    <source>
        <dbReference type="Proteomes" id="UP000749040"/>
    </source>
</evidence>